<evidence type="ECO:0000256" key="6">
    <source>
        <dbReference type="ARBA" id="ARBA00023239"/>
    </source>
</evidence>
<keyword evidence="12" id="KW-1185">Reference proteome</keyword>
<dbReference type="CDD" id="cd03411">
    <property type="entry name" value="Ferrochelatase_N"/>
    <property type="match status" value="1"/>
</dbReference>
<keyword evidence="4 9" id="KW-0408">Iron</keyword>
<organism evidence="11 12">
    <name type="scientific">[Actinobacillus] rossii</name>
    <dbReference type="NCBI Taxonomy" id="123820"/>
    <lineage>
        <taxon>Bacteria</taxon>
        <taxon>Pseudomonadati</taxon>
        <taxon>Pseudomonadota</taxon>
        <taxon>Gammaproteobacteria</taxon>
        <taxon>Pasteurellales</taxon>
        <taxon>Pasteurellaceae</taxon>
    </lineage>
</organism>
<dbReference type="Proteomes" id="UP000254649">
    <property type="component" value="Unassembled WGS sequence"/>
</dbReference>
<evidence type="ECO:0000256" key="3">
    <source>
        <dbReference type="ARBA" id="ARBA00022723"/>
    </source>
</evidence>
<dbReference type="GO" id="GO:0006783">
    <property type="term" value="P:heme biosynthetic process"/>
    <property type="evidence" value="ECO:0007669"/>
    <property type="project" value="UniProtKB-UniRule"/>
</dbReference>
<evidence type="ECO:0000256" key="4">
    <source>
        <dbReference type="ARBA" id="ARBA00023004"/>
    </source>
</evidence>
<comment type="catalytic activity">
    <reaction evidence="8">
        <text>Fe-coproporphyrin III + 2 H(+) = coproporphyrin III + Fe(2+)</text>
        <dbReference type="Rhea" id="RHEA:49572"/>
        <dbReference type="ChEBI" id="CHEBI:15378"/>
        <dbReference type="ChEBI" id="CHEBI:29033"/>
        <dbReference type="ChEBI" id="CHEBI:68438"/>
        <dbReference type="ChEBI" id="CHEBI:131725"/>
        <dbReference type="EC" id="4.99.1.9"/>
    </reaction>
    <physiologicalReaction direction="right-to-left" evidence="8">
        <dbReference type="Rhea" id="RHEA:49574"/>
    </physiologicalReaction>
</comment>
<comment type="catalytic activity">
    <reaction evidence="9 10">
        <text>heme b + 2 H(+) = protoporphyrin IX + Fe(2+)</text>
        <dbReference type="Rhea" id="RHEA:22584"/>
        <dbReference type="ChEBI" id="CHEBI:15378"/>
        <dbReference type="ChEBI" id="CHEBI:29033"/>
        <dbReference type="ChEBI" id="CHEBI:57306"/>
        <dbReference type="ChEBI" id="CHEBI:60344"/>
        <dbReference type="EC" id="4.98.1.1"/>
    </reaction>
</comment>
<dbReference type="UniPathway" id="UPA00252">
    <property type="reaction ID" value="UER00325"/>
</dbReference>
<sequence>MHNSNHKIGVILANLGTPSEPSPSAISAYLNDFLRDKRVVDLPNWKWLPLLKGIILPLRSRRIAKNYQEIWTEKGSPLLAYSLEQKAGLQQYFQAKGIDVQVEIGMTYGEPSIESAVKKLTDLKVDKIIFLPLYPQYSSTTTAAAIDCFAHALKTQRGIVPFEIIHSYADDENYIRALVASIKLQLKDDEFLLFSYHGIPLRYENKGDYYREHCRKTTLAVVDQLGLMETQWAMTFQSRFGREEWLQPYTDKFLETAPAQGIEKIAVICPGFASDCLETLEEIAVTNRQLFISHGGKTYQYIPSLNASKQHIECLAQLILSKL</sequence>
<dbReference type="InterPro" id="IPR019772">
    <property type="entry name" value="Ferrochelatase_AS"/>
</dbReference>
<dbReference type="InterPro" id="IPR033659">
    <property type="entry name" value="Ferrochelatase_N"/>
</dbReference>
<comment type="similarity">
    <text evidence="1 9 10">Belongs to the ferrochelatase family.</text>
</comment>
<evidence type="ECO:0000256" key="8">
    <source>
        <dbReference type="ARBA" id="ARBA00024536"/>
    </source>
</evidence>
<keyword evidence="5 9" id="KW-0350">Heme biosynthesis</keyword>
<dbReference type="PANTHER" id="PTHR11108:SF1">
    <property type="entry name" value="FERROCHELATASE, MITOCHONDRIAL"/>
    <property type="match status" value="1"/>
</dbReference>
<evidence type="ECO:0000256" key="1">
    <source>
        <dbReference type="ARBA" id="ARBA00007718"/>
    </source>
</evidence>
<evidence type="ECO:0000256" key="9">
    <source>
        <dbReference type="HAMAP-Rule" id="MF_00323"/>
    </source>
</evidence>
<proteinExistence type="inferred from homology"/>
<comment type="function">
    <text evidence="9 10">Catalyzes the ferrous insertion into protoporphyrin IX.</text>
</comment>
<keyword evidence="3 9" id="KW-0479">Metal-binding</keyword>
<dbReference type="PANTHER" id="PTHR11108">
    <property type="entry name" value="FERROCHELATASE"/>
    <property type="match status" value="1"/>
</dbReference>
<feature type="binding site" evidence="9">
    <location>
        <position position="197"/>
    </location>
    <ligand>
        <name>Fe(2+)</name>
        <dbReference type="ChEBI" id="CHEBI:29033"/>
    </ligand>
</feature>
<evidence type="ECO:0000313" key="11">
    <source>
        <dbReference type="EMBL" id="SUT91577.1"/>
    </source>
</evidence>
<dbReference type="EMBL" id="UFRQ01000003">
    <property type="protein sequence ID" value="SUT91577.1"/>
    <property type="molecule type" value="Genomic_DNA"/>
</dbReference>
<reference evidence="11 12" key="1">
    <citation type="submission" date="2018-06" db="EMBL/GenBank/DDBJ databases">
        <authorList>
            <consortium name="Pathogen Informatics"/>
            <person name="Doyle S."/>
        </authorList>
    </citation>
    <scope>NUCLEOTIDE SEQUENCE [LARGE SCALE GENOMIC DNA]</scope>
    <source>
        <strain evidence="11 12">NCTC10801</strain>
    </source>
</reference>
<evidence type="ECO:0000256" key="7">
    <source>
        <dbReference type="ARBA" id="ARBA00023244"/>
    </source>
</evidence>
<dbReference type="InterPro" id="IPR001015">
    <property type="entry name" value="Ferrochelatase"/>
</dbReference>
<name>A0A380TSZ2_9PAST</name>
<dbReference type="GO" id="GO:0004325">
    <property type="term" value="F:ferrochelatase activity"/>
    <property type="evidence" value="ECO:0007669"/>
    <property type="project" value="UniProtKB-UniRule"/>
</dbReference>
<evidence type="ECO:0000313" key="12">
    <source>
        <dbReference type="Proteomes" id="UP000254649"/>
    </source>
</evidence>
<dbReference type="Pfam" id="PF00762">
    <property type="entry name" value="Ferrochelatase"/>
    <property type="match status" value="1"/>
</dbReference>
<dbReference type="GO" id="GO:0046872">
    <property type="term" value="F:metal ion binding"/>
    <property type="evidence" value="ECO:0007669"/>
    <property type="project" value="UniProtKB-KW"/>
</dbReference>
<dbReference type="FunFam" id="3.40.50.1400:FF:000002">
    <property type="entry name" value="Ferrochelatase"/>
    <property type="match status" value="1"/>
</dbReference>
<dbReference type="EC" id="4.98.1.1" evidence="9 10"/>
<comment type="pathway">
    <text evidence="9 10">Porphyrin-containing compound metabolism; protoheme biosynthesis; protoheme from protoporphyrin-IX: step 1/1.</text>
</comment>
<dbReference type="AlphaFoldDB" id="A0A380TSZ2"/>
<keyword evidence="2 9" id="KW-0963">Cytoplasm</keyword>
<protein>
    <recommendedName>
        <fullName evidence="9 10">Ferrochelatase</fullName>
        <ecNumber evidence="9 10">4.98.1.1</ecNumber>
    </recommendedName>
    <alternativeName>
        <fullName evidence="9">Heme synthase</fullName>
    </alternativeName>
    <alternativeName>
        <fullName evidence="9">Protoheme ferro-lyase</fullName>
    </alternativeName>
</protein>
<dbReference type="CDD" id="cd00419">
    <property type="entry name" value="Ferrochelatase_C"/>
    <property type="match status" value="1"/>
</dbReference>
<accession>A0A380TSZ2</accession>
<dbReference type="SUPFAM" id="SSF53800">
    <property type="entry name" value="Chelatase"/>
    <property type="match status" value="1"/>
</dbReference>
<gene>
    <name evidence="9 11" type="primary">hemH</name>
    <name evidence="11" type="ORF">NCTC10801_01488</name>
</gene>
<evidence type="ECO:0000256" key="5">
    <source>
        <dbReference type="ARBA" id="ARBA00023133"/>
    </source>
</evidence>
<keyword evidence="7 9" id="KW-0627">Porphyrin biosynthesis</keyword>
<dbReference type="NCBIfam" id="TIGR00109">
    <property type="entry name" value="hemH"/>
    <property type="match status" value="1"/>
</dbReference>
<dbReference type="OrthoDB" id="9809741at2"/>
<feature type="binding site" evidence="9">
    <location>
        <position position="278"/>
    </location>
    <ligand>
        <name>Fe(2+)</name>
        <dbReference type="ChEBI" id="CHEBI:29033"/>
    </ligand>
</feature>
<dbReference type="InterPro" id="IPR033644">
    <property type="entry name" value="Ferrochelatase_C"/>
</dbReference>
<evidence type="ECO:0000256" key="10">
    <source>
        <dbReference type="RuleBase" id="RU000607"/>
    </source>
</evidence>
<dbReference type="Gene3D" id="3.40.50.1400">
    <property type="match status" value="2"/>
</dbReference>
<evidence type="ECO:0000256" key="2">
    <source>
        <dbReference type="ARBA" id="ARBA00022490"/>
    </source>
</evidence>
<dbReference type="GO" id="GO:0005737">
    <property type="term" value="C:cytoplasm"/>
    <property type="evidence" value="ECO:0007669"/>
    <property type="project" value="UniProtKB-SubCell"/>
</dbReference>
<dbReference type="HAMAP" id="MF_00323">
    <property type="entry name" value="Ferrochelatase"/>
    <property type="match status" value="1"/>
</dbReference>
<keyword evidence="6 9" id="KW-0456">Lyase</keyword>
<dbReference type="PROSITE" id="PS00534">
    <property type="entry name" value="FERROCHELATASE"/>
    <property type="match status" value="1"/>
</dbReference>
<comment type="subcellular location">
    <subcellularLocation>
        <location evidence="9 10">Cytoplasm</location>
    </subcellularLocation>
</comment>